<dbReference type="Gene3D" id="3.10.400.10">
    <property type="entry name" value="Sulfate adenylyltransferase"/>
    <property type="match status" value="1"/>
</dbReference>
<dbReference type="AlphaFoldDB" id="A0A399RJP0"/>
<feature type="domain" description="ASCH" evidence="1">
    <location>
        <begin position="26"/>
        <end position="149"/>
    </location>
</feature>
<accession>A0A399RJP0</accession>
<dbReference type="CDD" id="cd06553">
    <property type="entry name" value="ASCH_Ef3133_like"/>
    <property type="match status" value="1"/>
</dbReference>
<dbReference type="EMBL" id="QWFX01000006">
    <property type="protein sequence ID" value="RIJ30544.1"/>
    <property type="molecule type" value="Genomic_DNA"/>
</dbReference>
<name>A0A399RJP0_9PROT</name>
<dbReference type="RefSeq" id="WP_119375854.1">
    <property type="nucleotide sequence ID" value="NZ_QWFX01000006.1"/>
</dbReference>
<dbReference type="PANTHER" id="PTHR39203:SF1">
    <property type="entry name" value="CYTOPLASMIC PROTEIN"/>
    <property type="match status" value="1"/>
</dbReference>
<evidence type="ECO:0000259" key="1">
    <source>
        <dbReference type="SMART" id="SM01022"/>
    </source>
</evidence>
<dbReference type="PIRSF" id="PIRSF021320">
    <property type="entry name" value="DUF984"/>
    <property type="match status" value="1"/>
</dbReference>
<organism evidence="2 3">
    <name type="scientific">Henriciella mobilis</name>
    <dbReference type="NCBI Taxonomy" id="2305467"/>
    <lineage>
        <taxon>Bacteria</taxon>
        <taxon>Pseudomonadati</taxon>
        <taxon>Pseudomonadota</taxon>
        <taxon>Alphaproteobacteria</taxon>
        <taxon>Hyphomonadales</taxon>
        <taxon>Hyphomonadaceae</taxon>
        <taxon>Henriciella</taxon>
    </lineage>
</organism>
<dbReference type="SUPFAM" id="SSF88697">
    <property type="entry name" value="PUA domain-like"/>
    <property type="match status" value="1"/>
</dbReference>
<dbReference type="SMART" id="SM01022">
    <property type="entry name" value="ASCH"/>
    <property type="match status" value="1"/>
</dbReference>
<proteinExistence type="predicted"/>
<gene>
    <name evidence="2" type="ORF">D1223_07935</name>
</gene>
<dbReference type="InterPro" id="IPR009326">
    <property type="entry name" value="DUF984"/>
</dbReference>
<dbReference type="InterPro" id="IPR015947">
    <property type="entry name" value="PUA-like_sf"/>
</dbReference>
<dbReference type="PANTHER" id="PTHR39203">
    <property type="entry name" value="CYTOPLASMIC PROTEIN-RELATED"/>
    <property type="match status" value="1"/>
</dbReference>
<dbReference type="OrthoDB" id="9807542at2"/>
<sequence>MTPEQRAAWDRFQADTGDLRNPYDIFAFGDGPDLARELLDLVLAGTKQATASRFGLYQKLGLRPPATGDLSLVLDEQDGPACVIETTRVDIAPFNTVTEDFAWVEGEGDRSLDYWRAAHLSYFHRECGREGTIFSEDEPIVFERFRLIWTLNPE</sequence>
<comment type="caution">
    <text evidence="2">The sequence shown here is derived from an EMBL/GenBank/DDBJ whole genome shotgun (WGS) entry which is preliminary data.</text>
</comment>
<dbReference type="InterPro" id="IPR007374">
    <property type="entry name" value="ASCH_domain"/>
</dbReference>
<dbReference type="Proteomes" id="UP000266385">
    <property type="component" value="Unassembled WGS sequence"/>
</dbReference>
<protein>
    <submittedName>
        <fullName evidence="2">ASCH domain-containing protein</fullName>
    </submittedName>
</protein>
<dbReference type="Pfam" id="PF04266">
    <property type="entry name" value="ASCH"/>
    <property type="match status" value="1"/>
</dbReference>
<evidence type="ECO:0000313" key="3">
    <source>
        <dbReference type="Proteomes" id="UP000266385"/>
    </source>
</evidence>
<keyword evidence="3" id="KW-1185">Reference proteome</keyword>
<reference evidence="2 3" key="1">
    <citation type="submission" date="2018-08" db="EMBL/GenBank/DDBJ databases">
        <title>Henriciella mobilis sp. nov., isolated from seawater.</title>
        <authorList>
            <person name="Cheng H."/>
            <person name="Wu Y.-H."/>
            <person name="Xu X.-W."/>
            <person name="Guo L.-L."/>
        </authorList>
    </citation>
    <scope>NUCLEOTIDE SEQUENCE [LARGE SCALE GENOMIC DNA]</scope>
    <source>
        <strain evidence="2 3">JN25</strain>
    </source>
</reference>
<evidence type="ECO:0000313" key="2">
    <source>
        <dbReference type="EMBL" id="RIJ30544.1"/>
    </source>
</evidence>